<evidence type="ECO:0000259" key="3">
    <source>
        <dbReference type="SMART" id="SM00824"/>
    </source>
</evidence>
<reference evidence="4" key="1">
    <citation type="submission" date="2023-03" db="EMBL/GenBank/DDBJ databases">
        <title>Actinoallomurus iriomotensis NBRC 103684.</title>
        <authorList>
            <person name="Ichikawa N."/>
            <person name="Sato H."/>
            <person name="Tonouchi N."/>
        </authorList>
    </citation>
    <scope>NUCLEOTIDE SEQUENCE</scope>
    <source>
        <strain evidence="4">NBRC 103684</strain>
    </source>
</reference>
<proteinExistence type="inferred from homology"/>
<evidence type="ECO:0000256" key="2">
    <source>
        <dbReference type="ARBA" id="ARBA00022801"/>
    </source>
</evidence>
<evidence type="ECO:0000256" key="1">
    <source>
        <dbReference type="ARBA" id="ARBA00007169"/>
    </source>
</evidence>
<dbReference type="AlphaFoldDB" id="A0A9W6SFG7"/>
<comment type="caution">
    <text evidence="4">The sequence shown here is derived from an EMBL/GenBank/DDBJ whole genome shotgun (WGS) entry which is preliminary data.</text>
</comment>
<keyword evidence="2" id="KW-0378">Hydrolase</keyword>
<dbReference type="Gene3D" id="3.40.50.1820">
    <property type="entry name" value="alpha/beta hydrolase"/>
    <property type="match status" value="1"/>
</dbReference>
<dbReference type="PANTHER" id="PTHR11487">
    <property type="entry name" value="THIOESTERASE"/>
    <property type="match status" value="1"/>
</dbReference>
<organism evidence="4 5">
    <name type="scientific">Actinoallomurus iriomotensis</name>
    <dbReference type="NCBI Taxonomy" id="478107"/>
    <lineage>
        <taxon>Bacteria</taxon>
        <taxon>Bacillati</taxon>
        <taxon>Actinomycetota</taxon>
        <taxon>Actinomycetes</taxon>
        <taxon>Streptosporangiales</taxon>
        <taxon>Thermomonosporaceae</taxon>
        <taxon>Actinoallomurus</taxon>
    </lineage>
</organism>
<gene>
    <name evidence="4" type="ORF">Airi02_105240</name>
</gene>
<dbReference type="InterPro" id="IPR020802">
    <property type="entry name" value="TesA-like"/>
</dbReference>
<dbReference type="InterPro" id="IPR001031">
    <property type="entry name" value="Thioesterase"/>
</dbReference>
<dbReference type="GO" id="GO:0008610">
    <property type="term" value="P:lipid biosynthetic process"/>
    <property type="evidence" value="ECO:0007669"/>
    <property type="project" value="TreeGrafter"/>
</dbReference>
<dbReference type="InterPro" id="IPR012223">
    <property type="entry name" value="TEII"/>
</dbReference>
<evidence type="ECO:0000313" key="5">
    <source>
        <dbReference type="Proteomes" id="UP001165074"/>
    </source>
</evidence>
<sequence length="251" mass="27621">MPKGGYASRWLRSQPECGQQARLRIVCFPPAGGGATSFEPLFHAAGPKVECLTVELPGHTTRLREPPARDPDDLFERVTAAIAETVAADQLPYVLLGQCMGAIVAYEVAARLEERHATPPMHLVVAGSNPPQDEPIAVEDPVAFLRVTGNPGELFEMPELLDMTIGILHEDLTLLRAYTCANRVLRTPITVLYGDRDPYVDRPGQRGWKDLSSEEVSVEELPGGHNVLDQHYESLLRRLRENPASGLGREE</sequence>
<keyword evidence="5" id="KW-1185">Reference proteome</keyword>
<accession>A0A9W6SFG7</accession>
<dbReference type="InterPro" id="IPR029058">
    <property type="entry name" value="AB_hydrolase_fold"/>
</dbReference>
<name>A0A9W6SFG7_9ACTN</name>
<comment type="similarity">
    <text evidence="1">Belongs to the thioesterase family.</text>
</comment>
<dbReference type="GO" id="GO:0016787">
    <property type="term" value="F:hydrolase activity"/>
    <property type="evidence" value="ECO:0007669"/>
    <property type="project" value="UniProtKB-KW"/>
</dbReference>
<dbReference type="EMBL" id="BSTK01000031">
    <property type="protein sequence ID" value="GLY92596.1"/>
    <property type="molecule type" value="Genomic_DNA"/>
</dbReference>
<dbReference type="RefSeq" id="WP_285584907.1">
    <property type="nucleotide sequence ID" value="NZ_BSTK01000031.1"/>
</dbReference>
<evidence type="ECO:0000313" key="4">
    <source>
        <dbReference type="EMBL" id="GLY92596.1"/>
    </source>
</evidence>
<protein>
    <submittedName>
        <fullName evidence="4">Thioesterase</fullName>
    </submittedName>
</protein>
<dbReference type="Pfam" id="PF00975">
    <property type="entry name" value="Thioesterase"/>
    <property type="match status" value="1"/>
</dbReference>
<dbReference type="Proteomes" id="UP001165074">
    <property type="component" value="Unassembled WGS sequence"/>
</dbReference>
<dbReference type="SMART" id="SM00824">
    <property type="entry name" value="PKS_TE"/>
    <property type="match status" value="1"/>
</dbReference>
<dbReference type="SUPFAM" id="SSF53474">
    <property type="entry name" value="alpha/beta-Hydrolases"/>
    <property type="match status" value="1"/>
</dbReference>
<dbReference type="PANTHER" id="PTHR11487:SF0">
    <property type="entry name" value="S-ACYL FATTY ACID SYNTHASE THIOESTERASE, MEDIUM CHAIN"/>
    <property type="match status" value="1"/>
</dbReference>
<feature type="domain" description="Thioesterase TesA-like" evidence="3">
    <location>
        <begin position="26"/>
        <end position="241"/>
    </location>
</feature>